<reference evidence="1" key="1">
    <citation type="submission" date="2020-11" db="EMBL/GenBank/DDBJ databases">
        <authorList>
            <person name="Whitehead M."/>
        </authorList>
    </citation>
    <scope>NUCLEOTIDE SEQUENCE</scope>
    <source>
        <strain evidence="1">EGII</strain>
    </source>
</reference>
<keyword evidence="2" id="KW-1185">Reference proteome</keyword>
<dbReference type="Gene3D" id="2.40.70.10">
    <property type="entry name" value="Acid Proteases"/>
    <property type="match status" value="1"/>
</dbReference>
<dbReference type="InterPro" id="IPR021109">
    <property type="entry name" value="Peptidase_aspartic_dom_sf"/>
</dbReference>
<sequence length="149" mass="16587">MKAKLPTTPTIPPTIPTTPIIPTTIPTTSTIPTTISTTPTIPTTISTTPPIPTSMYIRDPKRIHSTSPLLTKTLQHQMYLDEKGIVPIFEEFSDTEKDKTLEFHIIRFHKSFDGLIGNDIFIPLNACIDYGKKEITIGNKTSYTSKTKT</sequence>
<dbReference type="EMBL" id="CAJHJT010000023">
    <property type="protein sequence ID" value="CAD7002145.1"/>
    <property type="molecule type" value="Genomic_DNA"/>
</dbReference>
<name>A0A811UVY3_CERCA</name>
<accession>A0A811UVY3</accession>
<evidence type="ECO:0000313" key="2">
    <source>
        <dbReference type="Proteomes" id="UP000606786"/>
    </source>
</evidence>
<protein>
    <submittedName>
        <fullName evidence="1">(Mediterranean fruit fly) hypothetical protein</fullName>
    </submittedName>
</protein>
<comment type="caution">
    <text evidence="1">The sequence shown here is derived from an EMBL/GenBank/DDBJ whole genome shotgun (WGS) entry which is preliminary data.</text>
</comment>
<evidence type="ECO:0000313" key="1">
    <source>
        <dbReference type="EMBL" id="CAD7002145.1"/>
    </source>
</evidence>
<gene>
    <name evidence="1" type="ORF">CCAP1982_LOCUS10633</name>
</gene>
<dbReference type="AlphaFoldDB" id="A0A811UVY3"/>
<organism evidence="1 2">
    <name type="scientific">Ceratitis capitata</name>
    <name type="common">Mediterranean fruit fly</name>
    <name type="synonym">Tephritis capitata</name>
    <dbReference type="NCBI Taxonomy" id="7213"/>
    <lineage>
        <taxon>Eukaryota</taxon>
        <taxon>Metazoa</taxon>
        <taxon>Ecdysozoa</taxon>
        <taxon>Arthropoda</taxon>
        <taxon>Hexapoda</taxon>
        <taxon>Insecta</taxon>
        <taxon>Pterygota</taxon>
        <taxon>Neoptera</taxon>
        <taxon>Endopterygota</taxon>
        <taxon>Diptera</taxon>
        <taxon>Brachycera</taxon>
        <taxon>Muscomorpha</taxon>
        <taxon>Tephritoidea</taxon>
        <taxon>Tephritidae</taxon>
        <taxon>Ceratitis</taxon>
        <taxon>Ceratitis</taxon>
    </lineage>
</organism>
<proteinExistence type="predicted"/>
<dbReference type="Proteomes" id="UP000606786">
    <property type="component" value="Unassembled WGS sequence"/>
</dbReference>